<dbReference type="RefSeq" id="WP_168874860.1">
    <property type="nucleotide sequence ID" value="NZ_JABAIA010000004.1"/>
</dbReference>
<sequence length="315" mass="34611">MKRITFTLFLASIFIQAIAQTTEKKDDAGQSGSSAHPGFFETLAPVNYPSGASGWWHLLDVRHSNNDINFSMQFSGSFFDQQLFFRKTNNSPTTPWSRVLLESGGKVGLNGVSPRATLDMGTVASETLTSVFGRLPEGDGNGDGTYLGIRTFRTQPANVVSFALEHQFYGVQNTAINFYRGSSMADGYITFTTLTGKERMRIDPHGNIGIGTASPQSLLAVNGTITAQRVKVTATGWPDFVFSKSYVLPSLDTVEAFISRHQHLPDIPSAATIEKEGMDVAAINTKLMQKIEELTLYLIELKKEVETLKKNQQKP</sequence>
<evidence type="ECO:0000256" key="2">
    <source>
        <dbReference type="SAM" id="SignalP"/>
    </source>
</evidence>
<feature type="coiled-coil region" evidence="1">
    <location>
        <begin position="284"/>
        <end position="311"/>
    </location>
</feature>
<keyword evidence="2" id="KW-0732">Signal</keyword>
<organism evidence="3 4">
    <name type="scientific">Chitinophaga varians</name>
    <dbReference type="NCBI Taxonomy" id="2202339"/>
    <lineage>
        <taxon>Bacteria</taxon>
        <taxon>Pseudomonadati</taxon>
        <taxon>Bacteroidota</taxon>
        <taxon>Chitinophagia</taxon>
        <taxon>Chitinophagales</taxon>
        <taxon>Chitinophagaceae</taxon>
        <taxon>Chitinophaga</taxon>
    </lineage>
</organism>
<reference evidence="3 4" key="1">
    <citation type="submission" date="2020-04" db="EMBL/GenBank/DDBJ databases">
        <authorList>
            <person name="Yin C."/>
        </authorList>
    </citation>
    <scope>NUCLEOTIDE SEQUENCE [LARGE SCALE GENOMIC DNA]</scope>
    <source>
        <strain evidence="3 4">Ae27</strain>
    </source>
</reference>
<feature type="chain" id="PRO_5032373811" description="Tail fiber domain-containing protein" evidence="2">
    <location>
        <begin position="20"/>
        <end position="315"/>
    </location>
</feature>
<evidence type="ECO:0000313" key="4">
    <source>
        <dbReference type="Proteomes" id="UP000570474"/>
    </source>
</evidence>
<evidence type="ECO:0008006" key="5">
    <source>
        <dbReference type="Google" id="ProtNLM"/>
    </source>
</evidence>
<protein>
    <recommendedName>
        <fullName evidence="5">Tail fiber domain-containing protein</fullName>
    </recommendedName>
</protein>
<feature type="signal peptide" evidence="2">
    <location>
        <begin position="1"/>
        <end position="19"/>
    </location>
</feature>
<gene>
    <name evidence="3" type="ORF">HGH92_31705</name>
</gene>
<keyword evidence="4" id="KW-1185">Reference proteome</keyword>
<dbReference type="EMBL" id="JABAIA010000004">
    <property type="protein sequence ID" value="NLR68910.1"/>
    <property type="molecule type" value="Genomic_DNA"/>
</dbReference>
<dbReference type="Proteomes" id="UP000570474">
    <property type="component" value="Unassembled WGS sequence"/>
</dbReference>
<name>A0A847RTH6_9BACT</name>
<proteinExistence type="predicted"/>
<evidence type="ECO:0000313" key="3">
    <source>
        <dbReference type="EMBL" id="NLR68910.1"/>
    </source>
</evidence>
<evidence type="ECO:0000256" key="1">
    <source>
        <dbReference type="SAM" id="Coils"/>
    </source>
</evidence>
<accession>A0A847RTH6</accession>
<dbReference type="AlphaFoldDB" id="A0A847RTH6"/>
<comment type="caution">
    <text evidence="3">The sequence shown here is derived from an EMBL/GenBank/DDBJ whole genome shotgun (WGS) entry which is preliminary data.</text>
</comment>
<keyword evidence="1" id="KW-0175">Coiled coil</keyword>